<reference evidence="2" key="2">
    <citation type="submission" date="2025-08" db="UniProtKB">
        <authorList>
            <consortium name="Ensembl"/>
        </authorList>
    </citation>
    <scope>IDENTIFICATION</scope>
</reference>
<dbReference type="Ensembl" id="ENSEAST00005055543.1">
    <property type="protein sequence ID" value="ENSEASP00005053497.1"/>
    <property type="gene ID" value="ENSEASG00005027879.1"/>
</dbReference>
<feature type="chain" id="PRO_5040488489" description="Prostate and testis expressed 2" evidence="1">
    <location>
        <begin position="23"/>
        <end position="140"/>
    </location>
</feature>
<name>A0A9L0JU06_EQUAS</name>
<sequence length="140" mass="16669">MGSRMFRLLLLGIFTALFMDEGDRVLTSKWIRYCHKCDLYDGYKCLSSMGRCWKFNVLNYERVCTTDHFYFNDRLTGRYFYRYSTLSCRACEEGMIQLFHDLVRETYCCNSGDWCNDGDSSMDLIHPYRSRPKEDNPEST</sequence>
<dbReference type="RefSeq" id="XP_044608342.1">
    <property type="nucleotide sequence ID" value="XM_044752407.2"/>
</dbReference>
<evidence type="ECO:0000256" key="1">
    <source>
        <dbReference type="SAM" id="SignalP"/>
    </source>
</evidence>
<keyword evidence="1" id="KW-0732">Signal</keyword>
<dbReference type="Proteomes" id="UP000694387">
    <property type="component" value="Chromosome 20"/>
</dbReference>
<keyword evidence="3" id="KW-1185">Reference proteome</keyword>
<reference evidence="2" key="3">
    <citation type="submission" date="2025-09" db="UniProtKB">
        <authorList>
            <consortium name="Ensembl"/>
        </authorList>
    </citation>
    <scope>IDENTIFICATION</scope>
</reference>
<evidence type="ECO:0008006" key="4">
    <source>
        <dbReference type="Google" id="ProtNLM"/>
    </source>
</evidence>
<organism evidence="2 3">
    <name type="scientific">Equus asinus</name>
    <name type="common">Donkey</name>
    <name type="synonym">Equus africanus asinus</name>
    <dbReference type="NCBI Taxonomy" id="9793"/>
    <lineage>
        <taxon>Eukaryota</taxon>
        <taxon>Metazoa</taxon>
        <taxon>Chordata</taxon>
        <taxon>Craniata</taxon>
        <taxon>Vertebrata</taxon>
        <taxon>Euteleostomi</taxon>
        <taxon>Mammalia</taxon>
        <taxon>Eutheria</taxon>
        <taxon>Laurasiatheria</taxon>
        <taxon>Perissodactyla</taxon>
        <taxon>Equidae</taxon>
        <taxon>Equus</taxon>
    </lineage>
</organism>
<feature type="signal peptide" evidence="1">
    <location>
        <begin position="1"/>
        <end position="22"/>
    </location>
</feature>
<protein>
    <recommendedName>
        <fullName evidence="4">Prostate and testis expressed 2</fullName>
    </recommendedName>
</protein>
<dbReference type="RefSeq" id="XP_070346083.1">
    <property type="nucleotide sequence ID" value="XM_070489982.1"/>
</dbReference>
<dbReference type="AlphaFoldDB" id="A0A9L0JU06"/>
<dbReference type="GeneTree" id="ENSGT00510000050363"/>
<accession>A0A9L0JU06</accession>
<proteinExistence type="predicted"/>
<evidence type="ECO:0000313" key="3">
    <source>
        <dbReference type="Proteomes" id="UP000694387"/>
    </source>
</evidence>
<dbReference type="GeneID" id="106835968"/>
<reference evidence="2 3" key="1">
    <citation type="journal article" date="2020" name="Nat. Commun.">
        <title>Donkey genomes provide new insights into domestication and selection for coat color.</title>
        <authorList>
            <person name="Wang"/>
            <person name="C."/>
            <person name="Li"/>
            <person name="H."/>
            <person name="Guo"/>
            <person name="Y."/>
            <person name="Huang"/>
            <person name="J."/>
            <person name="Sun"/>
            <person name="Y."/>
            <person name="Min"/>
            <person name="J."/>
            <person name="Wang"/>
            <person name="J."/>
            <person name="Fang"/>
            <person name="X."/>
            <person name="Zhao"/>
            <person name="Z."/>
            <person name="Wang"/>
            <person name="S."/>
            <person name="Zhang"/>
            <person name="Y."/>
            <person name="Liu"/>
            <person name="Q."/>
            <person name="Jiang"/>
            <person name="Q."/>
            <person name="Wang"/>
            <person name="X."/>
            <person name="Guo"/>
            <person name="Y."/>
            <person name="Yang"/>
            <person name="C."/>
            <person name="Wang"/>
            <person name="Y."/>
            <person name="Tian"/>
            <person name="F."/>
            <person name="Zhuang"/>
            <person name="G."/>
            <person name="Fan"/>
            <person name="Y."/>
            <person name="Gao"/>
            <person name="Q."/>
            <person name="Li"/>
            <person name="Y."/>
            <person name="Ju"/>
            <person name="Z."/>
            <person name="Li"/>
            <person name="J."/>
            <person name="Li"/>
            <person name="R."/>
            <person name="Hou"/>
            <person name="M."/>
            <person name="Yang"/>
            <person name="G."/>
            <person name="Liu"/>
            <person name="G."/>
            <person name="Liu"/>
            <person name="W."/>
            <person name="Guo"/>
            <person name="J."/>
            <person name="Pan"/>
            <person name="S."/>
            <person name="Fan"/>
            <person name="G."/>
            <person name="Zhang"/>
            <person name="W."/>
            <person name="Zhang"/>
            <person name="R."/>
            <person name="Yu"/>
            <person name="J."/>
            <person name="Zhang"/>
            <person name="X."/>
            <person name="Yin"/>
            <person name="Q."/>
            <person name="Ji"/>
            <person name="C."/>
            <person name="Jin"/>
            <person name="Y."/>
            <person name="Yue"/>
            <person name="G."/>
            <person name="Liu"/>
            <person name="M."/>
            <person name="Xu"/>
            <person name="J."/>
            <person name="Liu"/>
            <person name="S."/>
            <person name="Jordana"/>
            <person name="J."/>
            <person name="Noce"/>
            <person name="A."/>
            <person name="Amills"/>
            <person name="M."/>
            <person name="Wu"/>
            <person name="D.D."/>
            <person name="Li"/>
            <person name="S."/>
            <person name="Zhou"/>
            <person name="X. and Zhong"/>
            <person name="J."/>
        </authorList>
    </citation>
    <scope>NUCLEOTIDE SEQUENCE [LARGE SCALE GENOMIC DNA]</scope>
</reference>
<dbReference type="KEGG" id="eai:106835968"/>
<gene>
    <name evidence="2" type="primary">LOC106835968</name>
</gene>
<evidence type="ECO:0000313" key="2">
    <source>
        <dbReference type="Ensembl" id="ENSEASP00005053497.1"/>
    </source>
</evidence>